<dbReference type="InterPro" id="IPR014710">
    <property type="entry name" value="RmlC-like_jellyroll"/>
</dbReference>
<reference evidence="2 3" key="1">
    <citation type="journal article" date="2011" name="J. Bacteriol.">
        <title>Genome sequence of the mercury-methylating and pleomorphic Desulfovibrio africanus Strain Walvis Bay.</title>
        <authorList>
            <person name="Brown S.D."/>
            <person name="Wall J.D."/>
            <person name="Kucken A.M."/>
            <person name="Gilmour C.C."/>
            <person name="Podar M."/>
            <person name="Brandt C.C."/>
            <person name="Teshima H."/>
            <person name="Detter J.C."/>
            <person name="Han C.S."/>
            <person name="Land M.L."/>
            <person name="Lucas S."/>
            <person name="Han J."/>
            <person name="Pennacchio L."/>
            <person name="Nolan M."/>
            <person name="Pitluck S."/>
            <person name="Woyke T."/>
            <person name="Goodwin L."/>
            <person name="Palumbo A.V."/>
            <person name="Elias D.A."/>
        </authorList>
    </citation>
    <scope>NUCLEOTIDE SEQUENCE [LARGE SCALE GENOMIC DNA]</scope>
    <source>
        <strain evidence="2 3">Walvis Bay</strain>
    </source>
</reference>
<dbReference type="eggNOG" id="COG0662">
    <property type="taxonomic scope" value="Bacteria"/>
</dbReference>
<accession>F3YU10</accession>
<dbReference type="KEGG" id="daf:Desaf_0258"/>
<dbReference type="InterPro" id="IPR052044">
    <property type="entry name" value="PKS_Associated_Protein"/>
</dbReference>
<organism evidence="2 3">
    <name type="scientific">Desulfocurvibacter africanus subsp. africanus str. Walvis Bay</name>
    <dbReference type="NCBI Taxonomy" id="690850"/>
    <lineage>
        <taxon>Bacteria</taxon>
        <taxon>Pseudomonadati</taxon>
        <taxon>Thermodesulfobacteriota</taxon>
        <taxon>Desulfovibrionia</taxon>
        <taxon>Desulfovibrionales</taxon>
        <taxon>Desulfovibrionaceae</taxon>
        <taxon>Desulfocurvibacter</taxon>
    </lineage>
</organism>
<evidence type="ECO:0000259" key="1">
    <source>
        <dbReference type="Pfam" id="PF07883"/>
    </source>
</evidence>
<keyword evidence="3" id="KW-1185">Reference proteome</keyword>
<evidence type="ECO:0000313" key="3">
    <source>
        <dbReference type="Proteomes" id="UP000007844"/>
    </source>
</evidence>
<protein>
    <submittedName>
        <fullName evidence="2">Cupin 2 conserved barrel domain protein</fullName>
    </submittedName>
</protein>
<feature type="domain" description="Cupin type-2" evidence="1">
    <location>
        <begin position="40"/>
        <end position="94"/>
    </location>
</feature>
<proteinExistence type="predicted"/>
<name>F3YU10_DESAF</name>
<dbReference type="PANTHER" id="PTHR36114:SF1">
    <property type="entry name" value="16.7 KDA PROTEIN IN WHIE LOCUS"/>
    <property type="match status" value="1"/>
</dbReference>
<dbReference type="PANTHER" id="PTHR36114">
    <property type="entry name" value="16.7 KDA PROTEIN IN WHIE LOCUS"/>
    <property type="match status" value="1"/>
</dbReference>
<gene>
    <name evidence="2" type="ORF">Desaf_0258</name>
</gene>
<dbReference type="RefSeq" id="WP_014258474.1">
    <property type="nucleotide sequence ID" value="NC_016629.1"/>
</dbReference>
<evidence type="ECO:0000313" key="2">
    <source>
        <dbReference type="EMBL" id="EGJ48616.1"/>
    </source>
</evidence>
<dbReference type="HOGENOM" id="CLU_131430_1_0_7"/>
<dbReference type="Pfam" id="PF07883">
    <property type="entry name" value="Cupin_2"/>
    <property type="match status" value="1"/>
</dbReference>
<dbReference type="Gene3D" id="2.60.120.10">
    <property type="entry name" value="Jelly Rolls"/>
    <property type="match status" value="1"/>
</dbReference>
<dbReference type="AlphaFoldDB" id="F3YU10"/>
<dbReference type="EMBL" id="CP003221">
    <property type="protein sequence ID" value="EGJ48616.1"/>
    <property type="molecule type" value="Genomic_DNA"/>
</dbReference>
<dbReference type="InterPro" id="IPR013096">
    <property type="entry name" value="Cupin_2"/>
</dbReference>
<dbReference type="SUPFAM" id="SSF51182">
    <property type="entry name" value="RmlC-like cupins"/>
    <property type="match status" value="1"/>
</dbReference>
<dbReference type="STRING" id="690850.Desaf_0258"/>
<sequence length="121" mass="13698">MIVSKVNLAEKFGQFHDHWNPRVVGELNGQLVKLARLQGEFVRHTHEVEDELFMVVEGELIMRLDEGDLHIGPGEFCIVPHGVAHQPVAPREVKVLLFEPAATLNTGDVRNERTKDSLERI</sequence>
<dbReference type="CDD" id="cd02226">
    <property type="entry name" value="cupin_YdbB-like"/>
    <property type="match status" value="1"/>
</dbReference>
<dbReference type="InterPro" id="IPR011051">
    <property type="entry name" value="RmlC_Cupin_sf"/>
</dbReference>
<dbReference type="Proteomes" id="UP000007844">
    <property type="component" value="Chromosome"/>
</dbReference>